<name>A0A8J7ABN9_DESMC</name>
<protein>
    <submittedName>
        <fullName evidence="1">Uncharacterized protein</fullName>
    </submittedName>
</protein>
<accession>A0A8J7ABN9</accession>
<dbReference type="AlphaFoldDB" id="A0A8J7ABN9"/>
<sequence>MTNTQPPTTKHKDPTKERLDRLERTVDALHHHLVSTLELTYTLAAQLAEAAGRKQSEDATCTKVLAEFNIIKSLKPISVRRT</sequence>
<keyword evidence="2" id="KW-1185">Reference proteome</keyword>
<comment type="caution">
    <text evidence="1">The sequence shown here is derived from an EMBL/GenBank/DDBJ whole genome shotgun (WGS) entry which is preliminary data.</text>
</comment>
<evidence type="ECO:0000313" key="2">
    <source>
        <dbReference type="Proteomes" id="UP000622533"/>
    </source>
</evidence>
<evidence type="ECO:0000313" key="1">
    <source>
        <dbReference type="EMBL" id="MBE9023743.1"/>
    </source>
</evidence>
<dbReference type="RefSeq" id="WP_193917594.1">
    <property type="nucleotide sequence ID" value="NZ_JADEXS020000001.1"/>
</dbReference>
<dbReference type="EMBL" id="JADEXS010000189">
    <property type="protein sequence ID" value="MBE9023743.1"/>
    <property type="molecule type" value="Genomic_DNA"/>
</dbReference>
<dbReference type="Proteomes" id="UP000622533">
    <property type="component" value="Unassembled WGS sequence"/>
</dbReference>
<reference evidence="1" key="1">
    <citation type="submission" date="2020-10" db="EMBL/GenBank/DDBJ databases">
        <authorList>
            <person name="Castelo-Branco R."/>
            <person name="Eusebio N."/>
            <person name="Adriana R."/>
            <person name="Vieira A."/>
            <person name="Brugerolle De Fraissinette N."/>
            <person name="Rezende De Castro R."/>
            <person name="Schneider M.P."/>
            <person name="Vasconcelos V."/>
            <person name="Leao P.N."/>
        </authorList>
    </citation>
    <scope>NUCLEOTIDE SEQUENCE</scope>
    <source>
        <strain evidence="1">LEGE 12446</strain>
    </source>
</reference>
<organism evidence="1 2">
    <name type="scientific">Desmonostoc muscorum LEGE 12446</name>
    <dbReference type="NCBI Taxonomy" id="1828758"/>
    <lineage>
        <taxon>Bacteria</taxon>
        <taxon>Bacillati</taxon>
        <taxon>Cyanobacteriota</taxon>
        <taxon>Cyanophyceae</taxon>
        <taxon>Nostocales</taxon>
        <taxon>Nostocaceae</taxon>
        <taxon>Desmonostoc</taxon>
    </lineage>
</organism>
<proteinExistence type="predicted"/>
<gene>
    <name evidence="1" type="ORF">IQ276_15265</name>
</gene>